<reference evidence="3" key="1">
    <citation type="submission" date="2020-05" db="EMBL/GenBank/DDBJ databases">
        <title>Phylogenomic resolution of chytrid fungi.</title>
        <authorList>
            <person name="Stajich J.E."/>
            <person name="Amses K."/>
            <person name="Simmons R."/>
            <person name="Seto K."/>
            <person name="Myers J."/>
            <person name="Bonds A."/>
            <person name="Quandt C.A."/>
            <person name="Barry K."/>
            <person name="Liu P."/>
            <person name="Grigoriev I."/>
            <person name="Longcore J.E."/>
            <person name="James T.Y."/>
        </authorList>
    </citation>
    <scope>NUCLEOTIDE SEQUENCE</scope>
    <source>
        <strain evidence="3">JEL0318</strain>
    </source>
</reference>
<accession>A0AAD5SHM2</accession>
<evidence type="ECO:0000313" key="3">
    <source>
        <dbReference type="EMBL" id="KAJ3054761.1"/>
    </source>
</evidence>
<feature type="compositionally biased region" description="Basic residues" evidence="2">
    <location>
        <begin position="16"/>
        <end position="27"/>
    </location>
</feature>
<organism evidence="3 4">
    <name type="scientific">Rhizophlyctis rosea</name>
    <dbReference type="NCBI Taxonomy" id="64517"/>
    <lineage>
        <taxon>Eukaryota</taxon>
        <taxon>Fungi</taxon>
        <taxon>Fungi incertae sedis</taxon>
        <taxon>Chytridiomycota</taxon>
        <taxon>Chytridiomycota incertae sedis</taxon>
        <taxon>Chytridiomycetes</taxon>
        <taxon>Rhizophlyctidales</taxon>
        <taxon>Rhizophlyctidaceae</taxon>
        <taxon>Rhizophlyctis</taxon>
    </lineage>
</organism>
<gene>
    <name evidence="3" type="ORF">HK097_000932</name>
</gene>
<feature type="compositionally biased region" description="Low complexity" evidence="2">
    <location>
        <begin position="695"/>
        <end position="715"/>
    </location>
</feature>
<feature type="coiled-coil region" evidence="1">
    <location>
        <begin position="125"/>
        <end position="180"/>
    </location>
</feature>
<feature type="region of interest" description="Disordered" evidence="2">
    <location>
        <begin position="872"/>
        <end position="896"/>
    </location>
</feature>
<proteinExistence type="predicted"/>
<keyword evidence="1" id="KW-0175">Coiled coil</keyword>
<feature type="compositionally biased region" description="Basic and acidic residues" evidence="2">
    <location>
        <begin position="48"/>
        <end position="60"/>
    </location>
</feature>
<dbReference type="AlphaFoldDB" id="A0AAD5SHM2"/>
<feature type="compositionally biased region" description="Polar residues" evidence="2">
    <location>
        <begin position="38"/>
        <end position="47"/>
    </location>
</feature>
<dbReference type="Proteomes" id="UP001212841">
    <property type="component" value="Unassembled WGS sequence"/>
</dbReference>
<protein>
    <submittedName>
        <fullName evidence="3">Uncharacterized protein</fullName>
    </submittedName>
</protein>
<feature type="region of interest" description="Disordered" evidence="2">
    <location>
        <begin position="1"/>
        <end position="68"/>
    </location>
</feature>
<feature type="coiled-coil region" evidence="1">
    <location>
        <begin position="214"/>
        <end position="420"/>
    </location>
</feature>
<keyword evidence="4" id="KW-1185">Reference proteome</keyword>
<evidence type="ECO:0000313" key="4">
    <source>
        <dbReference type="Proteomes" id="UP001212841"/>
    </source>
</evidence>
<dbReference type="EMBL" id="JADGJD010000118">
    <property type="protein sequence ID" value="KAJ3054761.1"/>
    <property type="molecule type" value="Genomic_DNA"/>
</dbReference>
<name>A0AAD5SHM2_9FUNG</name>
<feature type="coiled-coil region" evidence="1">
    <location>
        <begin position="500"/>
        <end position="565"/>
    </location>
</feature>
<sequence>MDSQAARAKKLEAAKKKLAKHQSKLHKSPLSDDKTSDGRSSAFSDTLSAKDGDTPLDEHAPNQSAASTPLLMTETAGLLARPTSVNSGETSESLDTAAATYDSRDAPVLTPSDPLLEANADKFDAVRLRLRVVELEELNRNIEQSAERAANEMATQVARIRDKERELEEQMAALNVKSAEVASNNNRSFAEAQEGITRLREEKQTLAIDSDKTIKHLSEENESLRKAVQLLEEHKQNTSTEAGHRVKELEQQLHTTTTAATEAHARYTEQLTSLENTIRELQQKVPQEDAVRSQEDEVSRLRNERHALEEKVHRLVKETETLKSALLRSDMDKEGLENRYEGLLSELNGVKATVSARDEIITKLEDKVRTMTEENQFLEEARDVAVAELAGKMQEIVRENDVLTKEKAQLIEDVDAARRVSIDISRGRDDERRESVLGRSSSVLSRASSHVGDAAMMAAQRDLMDENKVLKTELDRIRLAQAEIGSVLLNNSNPAADDLVRVLQRRCDELAADVQTYRQQAGDARGMAEQAKLAFHDRDVEQERVKELQRELEACSARFDREQAIWRSKEQTLHAEVARLGKGAPRVSDESSELRKYIMALGGQSDTNVVTWAKWAVAEHERLREELREAHTIVDVQHQKILSGTPDPTAGTASSTAIAAANTAEQETQTDPMLAFARLSTIKANLVEGPKRRSYGGMRSSSSRSSIAGGSRRGSINSVVSSPAGPSFPLSPAAQHFPSDAQSASNLFTLQLELSTLRGQLAKLTSRYAELQQTQQTTQQHLDHQMRVNREMKKLIVGASVGVSTTASSSIWGAVTGGGGSNSGQDGNVLEKYADAMERIGILQEEVERWRRRCEEVEEVVEAVVLQQAEQEEEDDGYEVGTEAGSARASVEDVRGRGGVAEAGERAVLEDTTSLFAGSTQGGAFDIGFGNASGEAVPYRVHAADSALRGGDFSRMCAECSDRPLIIL</sequence>
<comment type="caution">
    <text evidence="3">The sequence shown here is derived from an EMBL/GenBank/DDBJ whole genome shotgun (WGS) entry which is preliminary data.</text>
</comment>
<evidence type="ECO:0000256" key="2">
    <source>
        <dbReference type="SAM" id="MobiDB-lite"/>
    </source>
</evidence>
<evidence type="ECO:0000256" key="1">
    <source>
        <dbReference type="SAM" id="Coils"/>
    </source>
</evidence>
<feature type="region of interest" description="Disordered" evidence="2">
    <location>
        <begin position="690"/>
        <end position="720"/>
    </location>
</feature>